<organism evidence="1 2">
    <name type="scientific">Mycolicibacterium wolinskyi</name>
    <dbReference type="NCBI Taxonomy" id="59750"/>
    <lineage>
        <taxon>Bacteria</taxon>
        <taxon>Bacillati</taxon>
        <taxon>Actinomycetota</taxon>
        <taxon>Actinomycetes</taxon>
        <taxon>Mycobacteriales</taxon>
        <taxon>Mycobacteriaceae</taxon>
        <taxon>Mycolicibacterium</taxon>
    </lineage>
</organism>
<evidence type="ECO:0000313" key="1">
    <source>
        <dbReference type="EMBL" id="ORX18771.1"/>
    </source>
</evidence>
<dbReference type="Proteomes" id="UP000193964">
    <property type="component" value="Unassembled WGS sequence"/>
</dbReference>
<name>A0A1X2FJY4_9MYCO</name>
<dbReference type="AlphaFoldDB" id="A0A1X2FJY4"/>
<sequence length="91" mass="9743">MGDPRVAGPSLYWIDSVVELTPGTASDLKQRYQPAPSNEAPDVWNTLRGSLPTGGYLTSPELDAAFTSTKIKTKAFLAEHDPIIVLTAVGE</sequence>
<dbReference type="EMBL" id="LQQA01000004">
    <property type="protein sequence ID" value="ORX18771.1"/>
    <property type="molecule type" value="Genomic_DNA"/>
</dbReference>
<protein>
    <submittedName>
        <fullName evidence="1">Uncharacterized protein</fullName>
    </submittedName>
</protein>
<comment type="caution">
    <text evidence="1">The sequence shown here is derived from an EMBL/GenBank/DDBJ whole genome shotgun (WGS) entry which is preliminary data.</text>
</comment>
<proteinExistence type="predicted"/>
<reference evidence="1 2" key="1">
    <citation type="submission" date="2016-01" db="EMBL/GenBank/DDBJ databases">
        <title>The new phylogeny of the genus Mycobacterium.</title>
        <authorList>
            <person name="Tarcisio F."/>
            <person name="Conor M."/>
            <person name="Antonella G."/>
            <person name="Elisabetta G."/>
            <person name="Giulia F.S."/>
            <person name="Sara T."/>
            <person name="Anna F."/>
            <person name="Clotilde B."/>
            <person name="Roberto B."/>
            <person name="Veronica D.S."/>
            <person name="Fabio R."/>
            <person name="Monica P."/>
            <person name="Olivier J."/>
            <person name="Enrico T."/>
            <person name="Nicola S."/>
        </authorList>
    </citation>
    <scope>NUCLEOTIDE SEQUENCE [LARGE SCALE GENOMIC DNA]</scope>
    <source>
        <strain evidence="1 2">ATCC 700010</strain>
    </source>
</reference>
<accession>A0A1X2FJY4</accession>
<evidence type="ECO:0000313" key="2">
    <source>
        <dbReference type="Proteomes" id="UP000193964"/>
    </source>
</evidence>
<gene>
    <name evidence="1" type="ORF">AWC31_12350</name>
</gene>